<evidence type="ECO:0000259" key="6">
    <source>
        <dbReference type="PROSITE" id="PS50304"/>
    </source>
</evidence>
<feature type="compositionally biased region" description="Low complexity" evidence="5">
    <location>
        <begin position="183"/>
        <end position="203"/>
    </location>
</feature>
<dbReference type="GO" id="GO:0007283">
    <property type="term" value="P:spermatogenesis"/>
    <property type="evidence" value="ECO:0007669"/>
    <property type="project" value="UniProtKB-KW"/>
</dbReference>
<accession>A0A0P4VXZ8</accession>
<dbReference type="InterPro" id="IPR035437">
    <property type="entry name" value="SNase_OB-fold_sf"/>
</dbReference>
<evidence type="ECO:0000259" key="7">
    <source>
        <dbReference type="PROSITE" id="PS51644"/>
    </source>
</evidence>
<feature type="region of interest" description="Disordered" evidence="5">
    <location>
        <begin position="418"/>
        <end position="471"/>
    </location>
</feature>
<reference evidence="8" key="1">
    <citation type="submission" date="2015-09" db="EMBL/GenBank/DDBJ databases">
        <title>Scylla olivacea transcriptome.</title>
        <authorList>
            <person name="Ikhwanuddin M."/>
        </authorList>
    </citation>
    <scope>NUCLEOTIDE SEQUENCE</scope>
</reference>
<keyword evidence="3" id="KW-0677">Repeat</keyword>
<dbReference type="PANTHER" id="PTHR22948">
    <property type="entry name" value="TUDOR DOMAIN CONTAINING PROTEIN"/>
    <property type="match status" value="1"/>
</dbReference>
<dbReference type="Gene3D" id="3.30.420.610">
    <property type="entry name" value="LOTUS domain-like"/>
    <property type="match status" value="1"/>
</dbReference>
<evidence type="ECO:0000256" key="4">
    <source>
        <dbReference type="ARBA" id="ARBA00022871"/>
    </source>
</evidence>
<dbReference type="AlphaFoldDB" id="A0A0P4VXZ8"/>
<keyword evidence="4" id="KW-0744">Spermatogenesis</keyword>
<evidence type="ECO:0000313" key="8">
    <source>
        <dbReference type="EMBL" id="JAI58798.1"/>
    </source>
</evidence>
<evidence type="ECO:0008006" key="9">
    <source>
        <dbReference type="Google" id="ProtNLM"/>
    </source>
</evidence>
<evidence type="ECO:0000256" key="3">
    <source>
        <dbReference type="ARBA" id="ARBA00022737"/>
    </source>
</evidence>
<name>A0A0P4VXZ8_SCYOL</name>
<evidence type="ECO:0000256" key="5">
    <source>
        <dbReference type="SAM" id="MobiDB-lite"/>
    </source>
</evidence>
<dbReference type="GO" id="GO:0034587">
    <property type="term" value="P:piRNA processing"/>
    <property type="evidence" value="ECO:0007669"/>
    <property type="project" value="TreeGrafter"/>
</dbReference>
<dbReference type="Gene3D" id="2.40.50.90">
    <property type="match status" value="3"/>
</dbReference>
<keyword evidence="4" id="KW-0221">Differentiation</keyword>
<dbReference type="CDD" id="cd09972">
    <property type="entry name" value="LOTUS_TDRD_OSKAR"/>
    <property type="match status" value="1"/>
</dbReference>
<dbReference type="Pfam" id="PF12872">
    <property type="entry name" value="OST-HTH"/>
    <property type="match status" value="1"/>
</dbReference>
<dbReference type="SMART" id="SM00333">
    <property type="entry name" value="TUDOR"/>
    <property type="match status" value="3"/>
</dbReference>
<dbReference type="SUPFAM" id="SSF63748">
    <property type="entry name" value="Tudor/PWWP/MBT"/>
    <property type="match status" value="3"/>
</dbReference>
<dbReference type="GO" id="GO:0043186">
    <property type="term" value="C:P granule"/>
    <property type="evidence" value="ECO:0007669"/>
    <property type="project" value="TreeGrafter"/>
</dbReference>
<sequence length="1106" mass="123286">MAEFKTDEGKLQEVSSILKAVLTSFGGELPMSQIDSEYRTVVGSSIPYKELKHGTLASFLQSIPSILKLQNRGGQLVVTVVNDENINLILQQVKQQNNSKCNKSVQKKKRYTEYTTRQLHANPNPRIPSMLNTRWQNNANWQQQQHSAPWQAPTIPTRPKFHSRGNSHLQWRSQCLQQPPPGFQSSPQQPSPGFQSSLQQPLPGNKANSAIRTVTFQLPTTQAATKDLKSGTSLQDESQKTKAPAAEKTPSKKTVKQQLIEAVRELETELGKTGEDGIQLQFRTVPCGKRKEWCTVIMIGEMQVSSYPDLMSTQEEAEEAASKKALEVFPQLAKKKQVAQLPTTGDNTTSVSRVKQLLKERSPNKPFWWEPLRDMYCEVYKEKLPNDWVTKLKDSTNIGLVFDNPCTDKWTVALAEESTASCSQTPQNTTKPQDTPTPQQPSRGSSPSPLNEKTEDSDNTQPPKKLQLPSISLPTTPTWDVFVTCVEDSNTVKLLLVGEHYSGMLSELQTEMELHYMEDKNLKPVKEPVVGEIYVASHEESWHRVELLEVMGDQVKVKFVDHGDAEDIPLSDLHYLEAKFFSLPPQALQCCLAGLEDAPKEAAFQALVETLPMGKTLVARVTRRQEPYAIVLFDTSTSEDINLNDKVFESLAQHLVEPSLPPVGGLVEVYLTHASSKGTLYVQVESKTYKILEDMLKIAKRRTEEMLGEKVPVDLTKLYLARFSKDGEWYRAAPRSAVDPNGQVLMMFVDFGNSEKVPLSNIRGLQTMSPLLAKVPHQALPCCLDNVPSNPELKWTTQACQRLLDLASPDTPLLLKVVSEGTASRPPSVQLFKRLLPQNELVSINDTLSIDTKLFGSEGDSNNNSVEKEVVLSQVRSQQSSCASGASSQSCTPCSPTVGPDSFPPCFPLSLNDIPDVGSFFDVFVTYAANPYHFAVQPWKMAKKFEELSESMQNYYHNSASLKKVSAITVGQYCALKHTDDIWYRAQVEVVTNLSVIGIFVDFGDRFVTSLDKVQPLIPAFCALPCLAIRAELSGIKAANKDWSPEDACRFRELVDHKDLVSVVHSKNVINTNTLFLSLVLIDTSDKTVDNYINDILVEEQRAVCL</sequence>
<dbReference type="GO" id="GO:0030719">
    <property type="term" value="P:P granule organization"/>
    <property type="evidence" value="ECO:0007669"/>
    <property type="project" value="TreeGrafter"/>
</dbReference>
<feature type="domain" description="Tudor" evidence="6">
    <location>
        <begin position="712"/>
        <end position="772"/>
    </location>
</feature>
<feature type="domain" description="Tudor" evidence="6">
    <location>
        <begin position="967"/>
        <end position="1024"/>
    </location>
</feature>
<comment type="subcellular location">
    <subcellularLocation>
        <location evidence="1">Cytoplasm</location>
    </subcellularLocation>
</comment>
<dbReference type="Gene3D" id="2.30.30.140">
    <property type="match status" value="3"/>
</dbReference>
<feature type="compositionally biased region" description="Low complexity" evidence="5">
    <location>
        <begin position="424"/>
        <end position="449"/>
    </location>
</feature>
<feature type="domain" description="Tudor" evidence="6">
    <location>
        <begin position="527"/>
        <end position="583"/>
    </location>
</feature>
<dbReference type="InterPro" id="IPR041966">
    <property type="entry name" value="LOTUS-like"/>
</dbReference>
<dbReference type="InterPro" id="IPR002999">
    <property type="entry name" value="Tudor"/>
</dbReference>
<dbReference type="Pfam" id="PF00567">
    <property type="entry name" value="TUDOR"/>
    <property type="match status" value="3"/>
</dbReference>
<dbReference type="InterPro" id="IPR050621">
    <property type="entry name" value="Tudor_domain_containing"/>
</dbReference>
<keyword evidence="2" id="KW-0963">Cytoplasm</keyword>
<feature type="compositionally biased region" description="Polar residues" evidence="5">
    <location>
        <begin position="166"/>
        <end position="176"/>
    </location>
</feature>
<feature type="domain" description="HTH OST-type" evidence="7">
    <location>
        <begin position="10"/>
        <end position="83"/>
    </location>
</feature>
<organism evidence="8">
    <name type="scientific">Scylla olivacea</name>
    <name type="common">Orange mud crab</name>
    <name type="synonym">Cancer olivacea</name>
    <dbReference type="NCBI Taxonomy" id="85551"/>
    <lineage>
        <taxon>Eukaryota</taxon>
        <taxon>Metazoa</taxon>
        <taxon>Ecdysozoa</taxon>
        <taxon>Arthropoda</taxon>
        <taxon>Crustacea</taxon>
        <taxon>Multicrustacea</taxon>
        <taxon>Malacostraca</taxon>
        <taxon>Eumalacostraca</taxon>
        <taxon>Eucarida</taxon>
        <taxon>Decapoda</taxon>
        <taxon>Pleocyemata</taxon>
        <taxon>Brachyura</taxon>
        <taxon>Eubrachyura</taxon>
        <taxon>Portunoidea</taxon>
        <taxon>Portunidae</taxon>
        <taxon>Portuninae</taxon>
        <taxon>Scylla</taxon>
    </lineage>
</organism>
<feature type="region of interest" description="Disordered" evidence="5">
    <location>
        <begin position="141"/>
        <end position="206"/>
    </location>
</feature>
<feature type="compositionally biased region" description="Polar residues" evidence="5">
    <location>
        <begin position="222"/>
        <end position="236"/>
    </location>
</feature>
<protein>
    <recommendedName>
        <fullName evidence="9">Tudor domain-containing protein 7</fullName>
    </recommendedName>
</protein>
<evidence type="ECO:0000256" key="1">
    <source>
        <dbReference type="ARBA" id="ARBA00004496"/>
    </source>
</evidence>
<dbReference type="EMBL" id="GDRN01099291">
    <property type="protein sequence ID" value="JAI58798.1"/>
    <property type="molecule type" value="Transcribed_RNA"/>
</dbReference>
<dbReference type="InterPro" id="IPR025605">
    <property type="entry name" value="OST-HTH/LOTUS_dom"/>
</dbReference>
<dbReference type="PROSITE" id="PS51644">
    <property type="entry name" value="HTH_OST"/>
    <property type="match status" value="1"/>
</dbReference>
<proteinExistence type="predicted"/>
<dbReference type="PROSITE" id="PS50304">
    <property type="entry name" value="TUDOR"/>
    <property type="match status" value="3"/>
</dbReference>
<feature type="region of interest" description="Disordered" evidence="5">
    <location>
        <begin position="222"/>
        <end position="256"/>
    </location>
</feature>
<dbReference type="PANTHER" id="PTHR22948:SF29">
    <property type="entry name" value="FI02030P-RELATED"/>
    <property type="match status" value="1"/>
</dbReference>
<evidence type="ECO:0000256" key="2">
    <source>
        <dbReference type="ARBA" id="ARBA00022490"/>
    </source>
</evidence>